<feature type="domain" description="DM2" evidence="2">
    <location>
        <begin position="312"/>
        <end position="389"/>
    </location>
</feature>
<dbReference type="InterPro" id="IPR003121">
    <property type="entry name" value="SWIB_MDM2_domain"/>
</dbReference>
<organism evidence="3 4">
    <name type="scientific">Neodothiora populina</name>
    <dbReference type="NCBI Taxonomy" id="2781224"/>
    <lineage>
        <taxon>Eukaryota</taxon>
        <taxon>Fungi</taxon>
        <taxon>Dikarya</taxon>
        <taxon>Ascomycota</taxon>
        <taxon>Pezizomycotina</taxon>
        <taxon>Dothideomycetes</taxon>
        <taxon>Dothideomycetidae</taxon>
        <taxon>Dothideales</taxon>
        <taxon>Dothioraceae</taxon>
        <taxon>Neodothiora</taxon>
    </lineage>
</organism>
<feature type="region of interest" description="Disordered" evidence="1">
    <location>
        <begin position="202"/>
        <end position="234"/>
    </location>
</feature>
<feature type="region of interest" description="Disordered" evidence="1">
    <location>
        <begin position="24"/>
        <end position="77"/>
    </location>
</feature>
<dbReference type="Gene3D" id="1.10.245.10">
    <property type="entry name" value="SWIB/MDM2 domain"/>
    <property type="match status" value="1"/>
</dbReference>
<evidence type="ECO:0000256" key="1">
    <source>
        <dbReference type="SAM" id="MobiDB-lite"/>
    </source>
</evidence>
<dbReference type="InterPro" id="IPR019835">
    <property type="entry name" value="SWIB_domain"/>
</dbReference>
<feature type="compositionally biased region" description="Low complexity" evidence="1">
    <location>
        <begin position="58"/>
        <end position="77"/>
    </location>
</feature>
<accession>A0ABR3PJB6</accession>
<reference evidence="3 4" key="1">
    <citation type="submission" date="2024-07" db="EMBL/GenBank/DDBJ databases">
        <title>Draft sequence of the Neodothiora populina.</title>
        <authorList>
            <person name="Drown D.D."/>
            <person name="Schuette U.S."/>
            <person name="Buechlein A.B."/>
            <person name="Rusch D.R."/>
            <person name="Winton L.W."/>
            <person name="Adams G.A."/>
        </authorList>
    </citation>
    <scope>NUCLEOTIDE SEQUENCE [LARGE SCALE GENOMIC DNA]</scope>
    <source>
        <strain evidence="3 4">CPC 39397</strain>
    </source>
</reference>
<protein>
    <recommendedName>
        <fullName evidence="2">DM2 domain-containing protein</fullName>
    </recommendedName>
</protein>
<gene>
    <name evidence="3" type="ORF">AAFC00_004314</name>
</gene>
<dbReference type="EMBL" id="JBFMKM010000005">
    <property type="protein sequence ID" value="KAL1306222.1"/>
    <property type="molecule type" value="Genomic_DNA"/>
</dbReference>
<dbReference type="InterPro" id="IPR036885">
    <property type="entry name" value="SWIB_MDM2_dom_sf"/>
</dbReference>
<feature type="compositionally biased region" description="Basic and acidic residues" evidence="1">
    <location>
        <begin position="27"/>
        <end position="38"/>
    </location>
</feature>
<dbReference type="Pfam" id="PF02201">
    <property type="entry name" value="SWIB"/>
    <property type="match status" value="1"/>
</dbReference>
<dbReference type="SMART" id="SM00151">
    <property type="entry name" value="SWIB"/>
    <property type="match status" value="1"/>
</dbReference>
<evidence type="ECO:0000313" key="3">
    <source>
        <dbReference type="EMBL" id="KAL1306222.1"/>
    </source>
</evidence>
<dbReference type="CDD" id="cd10568">
    <property type="entry name" value="SWIB_like"/>
    <property type="match status" value="1"/>
</dbReference>
<name>A0ABR3PJB6_9PEZI</name>
<dbReference type="PANTHER" id="PTHR13844">
    <property type="entry name" value="SWI/SNF-RELATED MATRIX-ASSOCIATED ACTIN-DEPENDENT REGULATOR OF CHROMATIN SUBFAMILY D"/>
    <property type="match status" value="1"/>
</dbReference>
<dbReference type="RefSeq" id="XP_069202495.1">
    <property type="nucleotide sequence ID" value="XM_069343943.1"/>
</dbReference>
<dbReference type="PROSITE" id="PS51925">
    <property type="entry name" value="SWIB_MDM2"/>
    <property type="match status" value="1"/>
</dbReference>
<proteinExistence type="predicted"/>
<sequence length="547" mass="61415">MMPYVGPPTALPYAPAAMMNLPPCGSDSHRSGNIDRRRSSMGLKRKYRSFSTDTDATAPIYGAGQQAAQQPPGATAQSQLHQEQLRRAEAGKRQARKPTDRNLADELAEVCIGDGVERYKRLREIERKLDAHMMQKRLGINEELPSSRKREGVLRIWVSNTAEGQPWQVMEEGGETFGADGTFDFGENSQARYRVKIEGRLLPDPEDDMEDDKDADAMDEDNTTKAKPSMLPLPNEKTKLSHFFKAITIDFDRPASLQPDGFTSIEWRKPASANPPAQQAGGDSSEADFDVLEFERKSDEEMNVTINLVRDEAPDRFKLSPALADLLDTEEDTRAGVVAGIWEYIRAFGLQEDEENRRIVCDERLKAVFKTESLYFPYIPDQILPHLTPLPPIKLSYTIRVDKAYISPPAESDKLPSEPTVYDIRVQLPSPLQRQMRAIHSSPSHLANLRAITQLDDDLALMIQKINHTNAKRKFYDSLARDPAAFIKRWTSSQQRDLEVILAEGGRGFGDESYPGEEFRRGGRDGVWGGALARESVGLWLARQKAS</sequence>
<comment type="caution">
    <text evidence="3">The sequence shown here is derived from an EMBL/GenBank/DDBJ whole genome shotgun (WGS) entry which is preliminary data.</text>
</comment>
<dbReference type="SUPFAM" id="SSF47592">
    <property type="entry name" value="SWIB/MDM2 domain"/>
    <property type="match status" value="1"/>
</dbReference>
<feature type="compositionally biased region" description="Acidic residues" evidence="1">
    <location>
        <begin position="204"/>
        <end position="221"/>
    </location>
</feature>
<keyword evidence="4" id="KW-1185">Reference proteome</keyword>
<evidence type="ECO:0000313" key="4">
    <source>
        <dbReference type="Proteomes" id="UP001562354"/>
    </source>
</evidence>
<feature type="region of interest" description="Disordered" evidence="1">
    <location>
        <begin position="266"/>
        <end position="285"/>
    </location>
</feature>
<dbReference type="GeneID" id="95978014"/>
<evidence type="ECO:0000259" key="2">
    <source>
        <dbReference type="PROSITE" id="PS51925"/>
    </source>
</evidence>
<dbReference type="Proteomes" id="UP001562354">
    <property type="component" value="Unassembled WGS sequence"/>
</dbReference>